<dbReference type="EMBL" id="MU842870">
    <property type="protein sequence ID" value="KAK2028979.1"/>
    <property type="molecule type" value="Genomic_DNA"/>
</dbReference>
<reference evidence="3" key="1">
    <citation type="submission" date="2021-06" db="EMBL/GenBank/DDBJ databases">
        <title>Comparative genomics, transcriptomics and evolutionary studies reveal genomic signatures of adaptation to plant cell wall in hemibiotrophic fungi.</title>
        <authorList>
            <consortium name="DOE Joint Genome Institute"/>
            <person name="Baroncelli R."/>
            <person name="Diaz J.F."/>
            <person name="Benocci T."/>
            <person name="Peng M."/>
            <person name="Battaglia E."/>
            <person name="Haridas S."/>
            <person name="Andreopoulos W."/>
            <person name="Labutti K."/>
            <person name="Pangilinan J."/>
            <person name="Floch G.L."/>
            <person name="Makela M.R."/>
            <person name="Henrissat B."/>
            <person name="Grigoriev I.V."/>
            <person name="Crouch J.A."/>
            <person name="De Vries R.P."/>
            <person name="Sukno S.A."/>
            <person name="Thon M.R."/>
        </authorList>
    </citation>
    <scope>NUCLEOTIDE SEQUENCE</scope>
    <source>
        <strain evidence="3">MAFF235873</strain>
    </source>
</reference>
<keyword evidence="4" id="KW-1185">Reference proteome</keyword>
<dbReference type="InterPro" id="IPR024535">
    <property type="entry name" value="RHGA/B-epi-like_pectate_lyase"/>
</dbReference>
<dbReference type="AlphaFoldDB" id="A0AAD9M1A2"/>
<dbReference type="Gene3D" id="2.160.20.10">
    <property type="entry name" value="Single-stranded right-handed beta-helix, Pectin lyase-like"/>
    <property type="match status" value="1"/>
</dbReference>
<protein>
    <recommendedName>
        <fullName evidence="2">Rhamnogalacturonase A/B/Epimerase-like pectate lyase domain-containing protein</fullName>
    </recommendedName>
</protein>
<dbReference type="InterPro" id="IPR011050">
    <property type="entry name" value="Pectin_lyase_fold/virulence"/>
</dbReference>
<accession>A0AAD9M1A2</accession>
<feature type="domain" description="Rhamnogalacturonase A/B/Epimerase-like pectate lyase" evidence="2">
    <location>
        <begin position="1"/>
        <end position="67"/>
    </location>
</feature>
<feature type="non-terminal residue" evidence="3">
    <location>
        <position position="131"/>
    </location>
</feature>
<name>A0AAD9M1A2_9PEZI</name>
<evidence type="ECO:0000313" key="4">
    <source>
        <dbReference type="Proteomes" id="UP001232148"/>
    </source>
</evidence>
<organism evidence="3 4">
    <name type="scientific">Colletotrichum zoysiae</name>
    <dbReference type="NCBI Taxonomy" id="1216348"/>
    <lineage>
        <taxon>Eukaryota</taxon>
        <taxon>Fungi</taxon>
        <taxon>Dikarya</taxon>
        <taxon>Ascomycota</taxon>
        <taxon>Pezizomycotina</taxon>
        <taxon>Sordariomycetes</taxon>
        <taxon>Hypocreomycetidae</taxon>
        <taxon>Glomerellales</taxon>
        <taxon>Glomerellaceae</taxon>
        <taxon>Colletotrichum</taxon>
        <taxon>Colletotrichum graminicola species complex</taxon>
    </lineage>
</organism>
<feature type="region of interest" description="Disordered" evidence="1">
    <location>
        <begin position="109"/>
        <end position="131"/>
    </location>
</feature>
<comment type="caution">
    <text evidence="3">The sequence shown here is derived from an EMBL/GenBank/DDBJ whole genome shotgun (WGS) entry which is preliminary data.</text>
</comment>
<dbReference type="Pfam" id="PF12708">
    <property type="entry name" value="Pect-lyase_RHGA_epim"/>
    <property type="match status" value="1"/>
</dbReference>
<gene>
    <name evidence="3" type="ORF">LX32DRAFT_589626</name>
</gene>
<proteinExistence type="predicted"/>
<dbReference type="Proteomes" id="UP001232148">
    <property type="component" value="Unassembled WGS sequence"/>
</dbReference>
<dbReference type="InterPro" id="IPR012334">
    <property type="entry name" value="Pectin_lyas_fold"/>
</dbReference>
<dbReference type="SUPFAM" id="SSF51126">
    <property type="entry name" value="Pectin lyase-like"/>
    <property type="match status" value="1"/>
</dbReference>
<evidence type="ECO:0000256" key="1">
    <source>
        <dbReference type="SAM" id="MobiDB-lite"/>
    </source>
</evidence>
<evidence type="ECO:0000259" key="2">
    <source>
        <dbReference type="Pfam" id="PF12708"/>
    </source>
</evidence>
<sequence>FRNVKDCGAVGDGKTDNTEAINKTIAIRGQCGRNCGASTVKPATLYFPSGTYLISYPIKSYHNTQMIEHITYVIGKVCRFNLTSIKATNPPIIKAASSLVGLGVISSEEHTGGDGGAEPVVYQPGKADPHA</sequence>
<evidence type="ECO:0000313" key="3">
    <source>
        <dbReference type="EMBL" id="KAK2028979.1"/>
    </source>
</evidence>